<feature type="transmembrane region" description="Helical" evidence="1">
    <location>
        <begin position="215"/>
        <end position="236"/>
    </location>
</feature>
<organism evidence="3 4">
    <name type="scientific">Bacillus cereus VD048</name>
    <dbReference type="NCBI Taxonomy" id="1053226"/>
    <lineage>
        <taxon>Bacteria</taxon>
        <taxon>Bacillati</taxon>
        <taxon>Bacillota</taxon>
        <taxon>Bacilli</taxon>
        <taxon>Bacillales</taxon>
        <taxon>Bacillaceae</taxon>
        <taxon>Bacillus</taxon>
        <taxon>Bacillus cereus group</taxon>
    </lineage>
</organism>
<feature type="transmembrane region" description="Helical" evidence="1">
    <location>
        <begin position="7"/>
        <end position="27"/>
    </location>
</feature>
<proteinExistence type="predicted"/>
<evidence type="ECO:0000256" key="1">
    <source>
        <dbReference type="SAM" id="Phobius"/>
    </source>
</evidence>
<dbReference type="RefSeq" id="WP_002166195.1">
    <property type="nucleotide sequence ID" value="NZ_JH792310.1"/>
</dbReference>
<feature type="domain" description="YdbS-like PH" evidence="2">
    <location>
        <begin position="390"/>
        <end position="464"/>
    </location>
</feature>
<feature type="transmembrane region" description="Helical" evidence="1">
    <location>
        <begin position="167"/>
        <end position="188"/>
    </location>
</feature>
<feature type="domain" description="YdbS-like PH" evidence="2">
    <location>
        <begin position="59"/>
        <end position="137"/>
    </location>
</feature>
<comment type="caution">
    <text evidence="3">The sequence shown here is derived from an EMBL/GenBank/DDBJ whole genome shotgun (WGS) entry which is preliminary data.</text>
</comment>
<evidence type="ECO:0000313" key="4">
    <source>
        <dbReference type="Proteomes" id="UP000006960"/>
    </source>
</evidence>
<feature type="transmembrane region" description="Helical" evidence="1">
    <location>
        <begin position="39"/>
        <end position="61"/>
    </location>
</feature>
<gene>
    <name evidence="3" type="ORF">IIG_03773</name>
</gene>
<reference evidence="3 4" key="1">
    <citation type="submission" date="2012-04" db="EMBL/GenBank/DDBJ databases">
        <title>The Genome Sequence of Bacillus cereus VD048.</title>
        <authorList>
            <consortium name="The Broad Institute Genome Sequencing Platform"/>
            <consortium name="The Broad Institute Genome Sequencing Center for Infectious Disease"/>
            <person name="Feldgarden M."/>
            <person name="Van der Auwera G.A."/>
            <person name="Mahillon J."/>
            <person name="Duprez V."/>
            <person name="Timmery S."/>
            <person name="Mattelet C."/>
            <person name="Dierick K."/>
            <person name="Sun M."/>
            <person name="Yu Z."/>
            <person name="Zhu L."/>
            <person name="Hu X."/>
            <person name="Shank E.B."/>
            <person name="Swiecicka I."/>
            <person name="Hansen B.M."/>
            <person name="Andrup L."/>
            <person name="Young S.K."/>
            <person name="Zeng Q."/>
            <person name="Gargeya S."/>
            <person name="Fitzgerald M."/>
            <person name="Haas B."/>
            <person name="Abouelleil A."/>
            <person name="Alvarado L."/>
            <person name="Arachchi H.M."/>
            <person name="Berlin A."/>
            <person name="Chapman S.B."/>
            <person name="Goldberg J."/>
            <person name="Griggs A."/>
            <person name="Gujja S."/>
            <person name="Hansen M."/>
            <person name="Howarth C."/>
            <person name="Imamovic A."/>
            <person name="Larimer J."/>
            <person name="McCowen C."/>
            <person name="Montmayeur A."/>
            <person name="Murphy C."/>
            <person name="Neiman D."/>
            <person name="Pearson M."/>
            <person name="Priest M."/>
            <person name="Roberts A."/>
            <person name="Saif S."/>
            <person name="Shea T."/>
            <person name="Sisk P."/>
            <person name="Sykes S."/>
            <person name="Wortman J."/>
            <person name="Nusbaum C."/>
            <person name="Birren B."/>
        </authorList>
    </citation>
    <scope>NUCLEOTIDE SEQUENCE [LARGE SCALE GENOMIC DNA]</scope>
    <source>
        <strain evidence="3 4">VD048</strain>
    </source>
</reference>
<feature type="transmembrane region" description="Helical" evidence="1">
    <location>
        <begin position="369"/>
        <end position="386"/>
    </location>
</feature>
<dbReference type="AlphaFoldDB" id="J8HXC4"/>
<feature type="transmembrane region" description="Helical" evidence="1">
    <location>
        <begin position="342"/>
        <end position="363"/>
    </location>
</feature>
<dbReference type="PIRSF" id="PIRSF026631">
    <property type="entry name" value="UCP026631"/>
    <property type="match status" value="1"/>
</dbReference>
<dbReference type="PATRIC" id="fig|1053226.3.peg.3846"/>
<dbReference type="PANTHER" id="PTHR34473:SF2">
    <property type="entry name" value="UPF0699 TRANSMEMBRANE PROTEIN YDBT"/>
    <property type="match status" value="1"/>
</dbReference>
<dbReference type="PANTHER" id="PTHR34473">
    <property type="entry name" value="UPF0699 TRANSMEMBRANE PROTEIN YDBS"/>
    <property type="match status" value="1"/>
</dbReference>
<dbReference type="HOGENOM" id="CLU_024617_6_0_9"/>
<dbReference type="Pfam" id="PF03703">
    <property type="entry name" value="bPH_2"/>
    <property type="match status" value="3"/>
</dbReference>
<feature type="domain" description="YdbS-like PH" evidence="2">
    <location>
        <begin position="238"/>
        <end position="321"/>
    </location>
</feature>
<sequence length="472" mass="54091">MYKRQHPITILLGIRIATLLPFIFLVLFRSDGEVKPWYFLHLVLLAILFIMAIFSAIKWYFKVYWVENNIVHIKHGVFVKKESYLNKDRVQNISTSSNVIYQMLGLTKLNIEVAGGGSEPEVMLAGIKEDEAKELIALLNKKRSAASEEVPMAEESKTIYQLTMKEILVASITSGRFGLVFSGLLLIYTEFNQFLPEWLINKVEAYVMDNGVYELIVMATILMAVSWVVSTAGYALKYANFKIERNGNEIRIVQGLFDKKEFVLKLHRIQAITVKEGILRQPFGYCSVEVEVIQSIEAAGNEVMLHPFMKKKDVQQLLAYLQLPYEIEEEIVHLPKAALRRYVVMGWITSAVLAVPIAGASIYFKQHTALFVLIPLFIVFTILAYARYKSGGYMIRDNQLVMVYRGLAKYTGIMRRRHVQAVGYNQSYFQKKDELCTAAVSVAGQRYKVKHMRKQDALRIYNWYKEKGNTGV</sequence>
<keyword evidence="1" id="KW-0472">Membrane</keyword>
<evidence type="ECO:0000313" key="3">
    <source>
        <dbReference type="EMBL" id="EJR29801.1"/>
    </source>
</evidence>
<protein>
    <recommendedName>
        <fullName evidence="2">YdbS-like PH domain-containing protein</fullName>
    </recommendedName>
</protein>
<dbReference type="InterPro" id="IPR005182">
    <property type="entry name" value="YdbS-like_PH"/>
</dbReference>
<name>J8HXC4_BACCE</name>
<dbReference type="InterPro" id="IPR014529">
    <property type="entry name" value="UCP026631"/>
</dbReference>
<accession>J8HXC4</accession>
<dbReference type="EMBL" id="AHEU01000025">
    <property type="protein sequence ID" value="EJR29801.1"/>
    <property type="molecule type" value="Genomic_DNA"/>
</dbReference>
<keyword evidence="1" id="KW-0812">Transmembrane</keyword>
<evidence type="ECO:0000259" key="2">
    <source>
        <dbReference type="Pfam" id="PF03703"/>
    </source>
</evidence>
<keyword evidence="1" id="KW-1133">Transmembrane helix</keyword>
<dbReference type="Proteomes" id="UP000006960">
    <property type="component" value="Unassembled WGS sequence"/>
</dbReference>